<evidence type="ECO:0000256" key="1">
    <source>
        <dbReference type="SAM" id="Phobius"/>
    </source>
</evidence>
<keyword evidence="1" id="KW-0472">Membrane</keyword>
<keyword evidence="1" id="KW-0812">Transmembrane</keyword>
<comment type="caution">
    <text evidence="3">The sequence shown here is derived from an EMBL/GenBank/DDBJ whole genome shotgun (WGS) entry which is preliminary data.</text>
</comment>
<dbReference type="InterPro" id="IPR018677">
    <property type="entry name" value="DUF2157"/>
</dbReference>
<reference evidence="3 4" key="1">
    <citation type="submission" date="2018-03" db="EMBL/GenBank/DDBJ databases">
        <title>Genomic Encyclopedia of Archaeal and Bacterial Type Strains, Phase II (KMG-II): from individual species to whole genera.</title>
        <authorList>
            <person name="Goeker M."/>
        </authorList>
    </citation>
    <scope>NUCLEOTIDE SEQUENCE [LARGE SCALE GENOMIC DNA]</scope>
    <source>
        <strain evidence="3 4">DSM 28354</strain>
    </source>
</reference>
<feature type="transmembrane region" description="Helical" evidence="1">
    <location>
        <begin position="306"/>
        <end position="323"/>
    </location>
</feature>
<feature type="transmembrane region" description="Helical" evidence="1">
    <location>
        <begin position="65"/>
        <end position="86"/>
    </location>
</feature>
<organism evidence="3 4">
    <name type="scientific">Spirosoma oryzae</name>
    <dbReference type="NCBI Taxonomy" id="1469603"/>
    <lineage>
        <taxon>Bacteria</taxon>
        <taxon>Pseudomonadati</taxon>
        <taxon>Bacteroidota</taxon>
        <taxon>Cytophagia</taxon>
        <taxon>Cytophagales</taxon>
        <taxon>Cytophagaceae</taxon>
        <taxon>Spirosoma</taxon>
    </lineage>
</organism>
<feature type="transmembrane region" description="Helical" evidence="1">
    <location>
        <begin position="130"/>
        <end position="149"/>
    </location>
</feature>
<dbReference type="Pfam" id="PF09925">
    <property type="entry name" value="DUF2157"/>
    <property type="match status" value="1"/>
</dbReference>
<accession>A0A2T0SCB1</accession>
<feature type="transmembrane region" description="Helical" evidence="1">
    <location>
        <begin position="272"/>
        <end position="294"/>
    </location>
</feature>
<protein>
    <submittedName>
        <fullName evidence="3">Putative membrane protein DUF2157</fullName>
    </submittedName>
</protein>
<dbReference type="EMBL" id="PVTE01000023">
    <property type="protein sequence ID" value="PRY31046.1"/>
    <property type="molecule type" value="Genomic_DNA"/>
</dbReference>
<feature type="transmembrane region" description="Helical" evidence="1">
    <location>
        <begin position="217"/>
        <end position="236"/>
    </location>
</feature>
<dbReference type="Proteomes" id="UP000238375">
    <property type="component" value="Unassembled WGS sequence"/>
</dbReference>
<keyword evidence="1" id="KW-1133">Transmembrane helix</keyword>
<evidence type="ECO:0000259" key="2">
    <source>
        <dbReference type="Pfam" id="PF09925"/>
    </source>
</evidence>
<keyword evidence="4" id="KW-1185">Reference proteome</keyword>
<dbReference type="AlphaFoldDB" id="A0A2T0SCB1"/>
<feature type="transmembrane region" description="Helical" evidence="1">
    <location>
        <begin position="242"/>
        <end position="260"/>
    </location>
</feature>
<feature type="transmembrane region" description="Helical" evidence="1">
    <location>
        <begin position="106"/>
        <end position="124"/>
    </location>
</feature>
<evidence type="ECO:0000313" key="4">
    <source>
        <dbReference type="Proteomes" id="UP000238375"/>
    </source>
</evidence>
<proteinExistence type="predicted"/>
<sequence>MSPEKVLNELGKQGILSPEQQSLLADYEQKKPVSIHWELRSMLYVGITALSAGLGYLIYANFDQIGHGSLLLAMIAGCVASLVYAWLNRPVWSTTMVTDRAAFTDYALLLFCLLFLTLEGYAQYQYTLFGTRYGLATLLPALLFLPLAYRFDHRGVLAIALVALISWVGVTVRPLNLYLKTNFFAQPTVLSAIGLSLLLIGVALALERRSIKAHFTYTYLTTAGNLLLIALLGGLFNFREQRLLYALALLVTCVGFDLYARYERRTKPDRVAGSFLFLLMATVYGYIGLTFLFFTYFHPTNWGDGWYYWYFILTGIALIAYLIRQLTGSRQTA</sequence>
<feature type="domain" description="DUF2157" evidence="2">
    <location>
        <begin position="12"/>
        <end position="155"/>
    </location>
</feature>
<evidence type="ECO:0000313" key="3">
    <source>
        <dbReference type="EMBL" id="PRY31046.1"/>
    </source>
</evidence>
<feature type="transmembrane region" description="Helical" evidence="1">
    <location>
        <begin position="156"/>
        <end position="172"/>
    </location>
</feature>
<feature type="transmembrane region" description="Helical" evidence="1">
    <location>
        <begin position="184"/>
        <end position="205"/>
    </location>
</feature>
<dbReference type="OrthoDB" id="650263at2"/>
<gene>
    <name evidence="3" type="ORF">CLV58_1239</name>
</gene>
<name>A0A2T0SCB1_9BACT</name>
<feature type="transmembrane region" description="Helical" evidence="1">
    <location>
        <begin position="41"/>
        <end position="59"/>
    </location>
</feature>
<dbReference type="RefSeq" id="WP_106139890.1">
    <property type="nucleotide sequence ID" value="NZ_PVTE01000023.1"/>
</dbReference>